<accession>K0RT58</accession>
<keyword evidence="3" id="KW-1185">Reference proteome</keyword>
<evidence type="ECO:0000256" key="1">
    <source>
        <dbReference type="SAM" id="MobiDB-lite"/>
    </source>
</evidence>
<protein>
    <submittedName>
        <fullName evidence="2">Uncharacterized protein</fullName>
    </submittedName>
</protein>
<feature type="non-terminal residue" evidence="2">
    <location>
        <position position="1"/>
    </location>
</feature>
<evidence type="ECO:0000313" key="3">
    <source>
        <dbReference type="Proteomes" id="UP000266841"/>
    </source>
</evidence>
<dbReference type="EMBL" id="AGNL01029734">
    <property type="protein sequence ID" value="EJK57038.1"/>
    <property type="molecule type" value="Genomic_DNA"/>
</dbReference>
<proteinExistence type="predicted"/>
<feature type="region of interest" description="Disordered" evidence="1">
    <location>
        <begin position="77"/>
        <end position="116"/>
    </location>
</feature>
<gene>
    <name evidence="2" type="ORF">THAOC_22964</name>
</gene>
<evidence type="ECO:0000313" key="2">
    <source>
        <dbReference type="EMBL" id="EJK57038.1"/>
    </source>
</evidence>
<name>K0RT58_THAOC</name>
<sequence>RMVYWLGPTTSTIGQKQQPAAFDIASQSFEPWRNAAETQHVVFTIVFIAGGNVSRDADNELPSSILSLQDGRAIASGALSSQTDTPVAHDEDANESPKETLEVQAADQSPNETIEV</sequence>
<dbReference type="AlphaFoldDB" id="K0RT58"/>
<comment type="caution">
    <text evidence="2">The sequence shown here is derived from an EMBL/GenBank/DDBJ whole genome shotgun (WGS) entry which is preliminary data.</text>
</comment>
<reference evidence="2 3" key="1">
    <citation type="journal article" date="2012" name="Genome Biol.">
        <title>Genome and low-iron response of an oceanic diatom adapted to chronic iron limitation.</title>
        <authorList>
            <person name="Lommer M."/>
            <person name="Specht M."/>
            <person name="Roy A.S."/>
            <person name="Kraemer L."/>
            <person name="Andreson R."/>
            <person name="Gutowska M.A."/>
            <person name="Wolf J."/>
            <person name="Bergner S.V."/>
            <person name="Schilhabel M.B."/>
            <person name="Klostermeier U.C."/>
            <person name="Beiko R.G."/>
            <person name="Rosenstiel P."/>
            <person name="Hippler M."/>
            <person name="Laroche J."/>
        </authorList>
    </citation>
    <scope>NUCLEOTIDE SEQUENCE [LARGE SCALE GENOMIC DNA]</scope>
    <source>
        <strain evidence="2 3">CCMP1005</strain>
    </source>
</reference>
<feature type="compositionally biased region" description="Polar residues" evidence="1">
    <location>
        <begin position="106"/>
        <end position="116"/>
    </location>
</feature>
<feature type="compositionally biased region" description="Basic and acidic residues" evidence="1">
    <location>
        <begin position="87"/>
        <end position="101"/>
    </location>
</feature>
<organism evidence="2 3">
    <name type="scientific">Thalassiosira oceanica</name>
    <name type="common">Marine diatom</name>
    <dbReference type="NCBI Taxonomy" id="159749"/>
    <lineage>
        <taxon>Eukaryota</taxon>
        <taxon>Sar</taxon>
        <taxon>Stramenopiles</taxon>
        <taxon>Ochrophyta</taxon>
        <taxon>Bacillariophyta</taxon>
        <taxon>Coscinodiscophyceae</taxon>
        <taxon>Thalassiosirophycidae</taxon>
        <taxon>Thalassiosirales</taxon>
        <taxon>Thalassiosiraceae</taxon>
        <taxon>Thalassiosira</taxon>
    </lineage>
</organism>
<dbReference type="Proteomes" id="UP000266841">
    <property type="component" value="Unassembled WGS sequence"/>
</dbReference>